<evidence type="ECO:0000256" key="1">
    <source>
        <dbReference type="ARBA" id="ARBA00001947"/>
    </source>
</evidence>
<evidence type="ECO:0000313" key="6">
    <source>
        <dbReference type="EMBL" id="TQV70157.1"/>
    </source>
</evidence>
<dbReference type="GO" id="GO:0046872">
    <property type="term" value="F:metal ion binding"/>
    <property type="evidence" value="ECO:0007669"/>
    <property type="project" value="UniProtKB-KW"/>
</dbReference>
<comment type="caution">
    <text evidence="6">The sequence shown here is derived from an EMBL/GenBank/DDBJ whole genome shotgun (WGS) entry which is preliminary data.</text>
</comment>
<keyword evidence="7" id="KW-1185">Reference proteome</keyword>
<dbReference type="Pfam" id="PF02633">
    <property type="entry name" value="Creatininase"/>
    <property type="match status" value="1"/>
</dbReference>
<dbReference type="GO" id="GO:0016811">
    <property type="term" value="F:hydrolase activity, acting on carbon-nitrogen (but not peptide) bonds, in linear amides"/>
    <property type="evidence" value="ECO:0007669"/>
    <property type="project" value="TreeGrafter"/>
</dbReference>
<dbReference type="OrthoDB" id="9801445at2"/>
<dbReference type="PANTHER" id="PTHR35005">
    <property type="entry name" value="3-DEHYDRO-SCYLLO-INOSOSE HYDROLASE"/>
    <property type="match status" value="1"/>
</dbReference>
<protein>
    <submittedName>
        <fullName evidence="6">Creatininase family protein</fullName>
    </submittedName>
</protein>
<keyword evidence="2" id="KW-0479">Metal-binding</keyword>
<evidence type="ECO:0000313" key="7">
    <source>
        <dbReference type="Proteomes" id="UP000319732"/>
    </source>
</evidence>
<evidence type="ECO:0000256" key="5">
    <source>
        <dbReference type="ARBA" id="ARBA00024029"/>
    </source>
</evidence>
<comment type="cofactor">
    <cofactor evidence="1">
        <name>Zn(2+)</name>
        <dbReference type="ChEBI" id="CHEBI:29105"/>
    </cofactor>
</comment>
<evidence type="ECO:0000256" key="4">
    <source>
        <dbReference type="ARBA" id="ARBA00022833"/>
    </source>
</evidence>
<dbReference type="AlphaFoldDB" id="A0A545SYW8"/>
<dbReference type="EMBL" id="VHSG01000025">
    <property type="protein sequence ID" value="TQV70157.1"/>
    <property type="molecule type" value="Genomic_DNA"/>
</dbReference>
<organism evidence="6 7">
    <name type="scientific">Exilibacterium tricleocarpae</name>
    <dbReference type="NCBI Taxonomy" id="2591008"/>
    <lineage>
        <taxon>Bacteria</taxon>
        <taxon>Pseudomonadati</taxon>
        <taxon>Pseudomonadota</taxon>
        <taxon>Gammaproteobacteria</taxon>
        <taxon>Cellvibrionales</taxon>
        <taxon>Cellvibrionaceae</taxon>
        <taxon>Exilibacterium</taxon>
    </lineage>
</organism>
<evidence type="ECO:0000256" key="3">
    <source>
        <dbReference type="ARBA" id="ARBA00022801"/>
    </source>
</evidence>
<reference evidence="6 7" key="1">
    <citation type="submission" date="2019-06" db="EMBL/GenBank/DDBJ databases">
        <title>Whole genome sequence for Cellvibrionaceae sp. R142.</title>
        <authorList>
            <person name="Wang G."/>
        </authorList>
    </citation>
    <scope>NUCLEOTIDE SEQUENCE [LARGE SCALE GENOMIC DNA]</scope>
    <source>
        <strain evidence="6 7">R142</strain>
    </source>
</reference>
<dbReference type="Gene3D" id="3.40.50.10310">
    <property type="entry name" value="Creatininase"/>
    <property type="match status" value="1"/>
</dbReference>
<dbReference type="Proteomes" id="UP000319732">
    <property type="component" value="Unassembled WGS sequence"/>
</dbReference>
<evidence type="ECO:0000256" key="2">
    <source>
        <dbReference type="ARBA" id="ARBA00022723"/>
    </source>
</evidence>
<dbReference type="InterPro" id="IPR003785">
    <property type="entry name" value="Creatininase/forma_Hydrolase"/>
</dbReference>
<comment type="similarity">
    <text evidence="5">Belongs to the creatininase superfamily.</text>
</comment>
<name>A0A545SYW8_9GAMM</name>
<dbReference type="GO" id="GO:0009231">
    <property type="term" value="P:riboflavin biosynthetic process"/>
    <property type="evidence" value="ECO:0007669"/>
    <property type="project" value="TreeGrafter"/>
</dbReference>
<dbReference type="PANTHER" id="PTHR35005:SF1">
    <property type="entry name" value="2-AMINO-5-FORMYLAMINO-6-RIBOSYLAMINOPYRIMIDIN-4(3H)-ONE 5'-MONOPHOSPHATE DEFORMYLASE"/>
    <property type="match status" value="1"/>
</dbReference>
<sequence length="252" mass="26504">MKTDFCLTGVTTEMFADWVVGDKPLVVLLPIGSVEPHGPHLGLLTDTIISQASAERAAARLNAQDIVAVIAPGIPYGVTDCAAGFAGAVSIPKSALVAYIEAVINGFLANGTDHVCVINNHLEPDQYAAATEAMTSFGQRASVACPLQRRWARTLSDEFKKGECHAGRYETAIVLAADSRGVKPGVMAELPEVPVSLSDQLRAGVNTFKEMGMAQAYAGAPALASVEEGEALLDKLAEMIVTEVREGLSLQP</sequence>
<accession>A0A545SYW8</accession>
<gene>
    <name evidence="6" type="ORF">FKG94_21795</name>
</gene>
<dbReference type="SUPFAM" id="SSF102215">
    <property type="entry name" value="Creatininase"/>
    <property type="match status" value="1"/>
</dbReference>
<keyword evidence="4" id="KW-0862">Zinc</keyword>
<proteinExistence type="inferred from homology"/>
<dbReference type="RefSeq" id="WP_142929061.1">
    <property type="nucleotide sequence ID" value="NZ_ML660103.1"/>
</dbReference>
<keyword evidence="3" id="KW-0378">Hydrolase</keyword>
<dbReference type="InterPro" id="IPR024087">
    <property type="entry name" value="Creatininase-like_sf"/>
</dbReference>